<keyword evidence="2" id="KW-1185">Reference proteome</keyword>
<dbReference type="GO" id="GO:0005524">
    <property type="term" value="F:ATP binding"/>
    <property type="evidence" value="ECO:0007669"/>
    <property type="project" value="UniProtKB-KW"/>
</dbReference>
<reference evidence="1" key="1">
    <citation type="submission" date="2023-08" db="EMBL/GenBank/DDBJ databases">
        <title>A de novo genome assembly of Solanum verrucosum Schlechtendal, a Mexican diploid species geographically isolated from the other diploid A-genome species in potato relatives.</title>
        <authorList>
            <person name="Hosaka K."/>
        </authorList>
    </citation>
    <scope>NUCLEOTIDE SEQUENCE</scope>
    <source>
        <tissue evidence="1">Young leaves</tissue>
    </source>
</reference>
<dbReference type="Gene3D" id="3.80.10.10">
    <property type="entry name" value="Ribonuclease Inhibitor"/>
    <property type="match status" value="1"/>
</dbReference>
<dbReference type="InterPro" id="IPR027417">
    <property type="entry name" value="P-loop_NTPase"/>
</dbReference>
<evidence type="ECO:0008006" key="3">
    <source>
        <dbReference type="Google" id="ProtNLM"/>
    </source>
</evidence>
<dbReference type="GO" id="GO:0006952">
    <property type="term" value="P:defense response"/>
    <property type="evidence" value="ECO:0007669"/>
    <property type="project" value="InterPro"/>
</dbReference>
<dbReference type="SUPFAM" id="SSF52540">
    <property type="entry name" value="P-loop containing nucleoside triphosphate hydrolases"/>
    <property type="match status" value="1"/>
</dbReference>
<evidence type="ECO:0000313" key="1">
    <source>
        <dbReference type="EMBL" id="WMV07926.1"/>
    </source>
</evidence>
<gene>
    <name evidence="1" type="ORF">MTR67_001311</name>
</gene>
<dbReference type="PANTHER" id="PTHR11017">
    <property type="entry name" value="LEUCINE-RICH REPEAT-CONTAINING PROTEIN"/>
    <property type="match status" value="1"/>
</dbReference>
<proteinExistence type="predicted"/>
<protein>
    <recommendedName>
        <fullName evidence="3">LRR-RLK</fullName>
    </recommendedName>
</protein>
<dbReference type="AlphaFoldDB" id="A0AAF0T7D9"/>
<organism evidence="1 2">
    <name type="scientific">Solanum verrucosum</name>
    <dbReference type="NCBI Taxonomy" id="315347"/>
    <lineage>
        <taxon>Eukaryota</taxon>
        <taxon>Viridiplantae</taxon>
        <taxon>Streptophyta</taxon>
        <taxon>Embryophyta</taxon>
        <taxon>Tracheophyta</taxon>
        <taxon>Spermatophyta</taxon>
        <taxon>Magnoliopsida</taxon>
        <taxon>eudicotyledons</taxon>
        <taxon>Gunneridae</taxon>
        <taxon>Pentapetalae</taxon>
        <taxon>asterids</taxon>
        <taxon>lamiids</taxon>
        <taxon>Solanales</taxon>
        <taxon>Solanaceae</taxon>
        <taxon>Solanoideae</taxon>
        <taxon>Solaneae</taxon>
        <taxon>Solanum</taxon>
    </lineage>
</organism>
<dbReference type="InterPro" id="IPR044974">
    <property type="entry name" value="Disease_R_plants"/>
</dbReference>
<dbReference type="EMBL" id="CP133612">
    <property type="protein sequence ID" value="WMV07926.1"/>
    <property type="molecule type" value="Genomic_DNA"/>
</dbReference>
<accession>A0AAF0T7D9</accession>
<dbReference type="PANTHER" id="PTHR11017:SF393">
    <property type="entry name" value="ADP-RIBOSYL CYCLASE_CYCLIC ADP-RIBOSE HYDROLASE"/>
    <property type="match status" value="1"/>
</dbReference>
<dbReference type="InterPro" id="IPR032675">
    <property type="entry name" value="LRR_dom_sf"/>
</dbReference>
<evidence type="ECO:0000313" key="2">
    <source>
        <dbReference type="Proteomes" id="UP001234989"/>
    </source>
</evidence>
<name>A0AAF0T7D9_SOLVR</name>
<sequence length="112" mass="12882">MKVLILLDDIDHGDHLEYLAGDLGWFAMQLFNKHAFKNEVPDEHFKKFSLEVVNHAKGLPLALKHLPSLRKLNLSYSERLMQTPDFTGMPNLEYLDLSNCSNLEEVTRSLDV</sequence>
<dbReference type="Proteomes" id="UP001234989">
    <property type="component" value="Chromosome 1"/>
</dbReference>